<keyword evidence="3" id="KW-0998">Cell outer membrane</keyword>
<protein>
    <submittedName>
        <fullName evidence="8">OmpA family protein</fullName>
    </submittedName>
</protein>
<evidence type="ECO:0000256" key="2">
    <source>
        <dbReference type="ARBA" id="ARBA00023136"/>
    </source>
</evidence>
<evidence type="ECO:0000256" key="1">
    <source>
        <dbReference type="ARBA" id="ARBA00004442"/>
    </source>
</evidence>
<dbReference type="Pfam" id="PF00691">
    <property type="entry name" value="OmpA"/>
    <property type="match status" value="1"/>
</dbReference>
<dbReference type="InterPro" id="IPR050330">
    <property type="entry name" value="Bact_OuterMem_StrucFunc"/>
</dbReference>
<organism evidence="8 9">
    <name type="scientific">Rhodocytophaga rosea</name>
    <dbReference type="NCBI Taxonomy" id="2704465"/>
    <lineage>
        <taxon>Bacteria</taxon>
        <taxon>Pseudomonadati</taxon>
        <taxon>Bacteroidota</taxon>
        <taxon>Cytophagia</taxon>
        <taxon>Cytophagales</taxon>
        <taxon>Rhodocytophagaceae</taxon>
        <taxon>Rhodocytophaga</taxon>
    </lineage>
</organism>
<evidence type="ECO:0000256" key="6">
    <source>
        <dbReference type="SAM" id="SignalP"/>
    </source>
</evidence>
<evidence type="ECO:0000259" key="7">
    <source>
        <dbReference type="PROSITE" id="PS51123"/>
    </source>
</evidence>
<feature type="domain" description="OmpA-like" evidence="7">
    <location>
        <begin position="89"/>
        <end position="207"/>
    </location>
</feature>
<feature type="region of interest" description="Disordered" evidence="5">
    <location>
        <begin position="21"/>
        <end position="53"/>
    </location>
</feature>
<feature type="region of interest" description="Disordered" evidence="5">
    <location>
        <begin position="176"/>
        <end position="207"/>
    </location>
</feature>
<feature type="compositionally biased region" description="Basic and acidic residues" evidence="5">
    <location>
        <begin position="179"/>
        <end position="191"/>
    </location>
</feature>
<evidence type="ECO:0000256" key="5">
    <source>
        <dbReference type="SAM" id="MobiDB-lite"/>
    </source>
</evidence>
<dbReference type="EMBL" id="CP048222">
    <property type="protein sequence ID" value="QHT69554.1"/>
    <property type="molecule type" value="Genomic_DNA"/>
</dbReference>
<proteinExistence type="predicted"/>
<reference evidence="8 9" key="1">
    <citation type="submission" date="2020-01" db="EMBL/GenBank/DDBJ databases">
        <authorList>
            <person name="Kim M.K."/>
        </authorList>
    </citation>
    <scope>NUCLEOTIDE SEQUENCE [LARGE SCALE GENOMIC DNA]</scope>
    <source>
        <strain evidence="8 9">172606-1</strain>
    </source>
</reference>
<dbReference type="InterPro" id="IPR036737">
    <property type="entry name" value="OmpA-like_sf"/>
</dbReference>
<dbReference type="Proteomes" id="UP000480178">
    <property type="component" value="Chromosome"/>
</dbReference>
<dbReference type="PRINTS" id="PR01021">
    <property type="entry name" value="OMPADOMAIN"/>
</dbReference>
<dbReference type="InterPro" id="IPR006664">
    <property type="entry name" value="OMP_bac"/>
</dbReference>
<dbReference type="InterPro" id="IPR006665">
    <property type="entry name" value="OmpA-like"/>
</dbReference>
<feature type="signal peptide" evidence="6">
    <location>
        <begin position="1"/>
        <end position="20"/>
    </location>
</feature>
<keyword evidence="6" id="KW-0732">Signal</keyword>
<feature type="chain" id="PRO_5025576347" evidence="6">
    <location>
        <begin position="21"/>
        <end position="207"/>
    </location>
</feature>
<dbReference type="PANTHER" id="PTHR30329">
    <property type="entry name" value="STATOR ELEMENT OF FLAGELLAR MOTOR COMPLEX"/>
    <property type="match status" value="1"/>
</dbReference>
<evidence type="ECO:0000313" key="8">
    <source>
        <dbReference type="EMBL" id="QHT69554.1"/>
    </source>
</evidence>
<dbReference type="RefSeq" id="WP_162445541.1">
    <property type="nucleotide sequence ID" value="NZ_CP048222.1"/>
</dbReference>
<name>A0A6C0GNX9_9BACT</name>
<keyword evidence="9" id="KW-1185">Reference proteome</keyword>
<evidence type="ECO:0000313" key="9">
    <source>
        <dbReference type="Proteomes" id="UP000480178"/>
    </source>
</evidence>
<evidence type="ECO:0000256" key="4">
    <source>
        <dbReference type="PROSITE-ProRule" id="PRU00473"/>
    </source>
</evidence>
<comment type="subcellular location">
    <subcellularLocation>
        <location evidence="1">Cell outer membrane</location>
    </subcellularLocation>
</comment>
<dbReference type="PROSITE" id="PS51257">
    <property type="entry name" value="PROKAR_LIPOPROTEIN"/>
    <property type="match status" value="1"/>
</dbReference>
<dbReference type="GO" id="GO:0009279">
    <property type="term" value="C:cell outer membrane"/>
    <property type="evidence" value="ECO:0007669"/>
    <property type="project" value="UniProtKB-SubCell"/>
</dbReference>
<feature type="compositionally biased region" description="Basic and acidic residues" evidence="5">
    <location>
        <begin position="34"/>
        <end position="53"/>
    </location>
</feature>
<dbReference type="AlphaFoldDB" id="A0A6C0GNX9"/>
<accession>A0A6C0GNX9</accession>
<dbReference type="PANTHER" id="PTHR30329:SF21">
    <property type="entry name" value="LIPOPROTEIN YIAD-RELATED"/>
    <property type="match status" value="1"/>
</dbReference>
<evidence type="ECO:0000256" key="3">
    <source>
        <dbReference type="ARBA" id="ARBA00023237"/>
    </source>
</evidence>
<dbReference type="CDD" id="cd07185">
    <property type="entry name" value="OmpA_C-like"/>
    <property type="match status" value="1"/>
</dbReference>
<dbReference type="Gene3D" id="3.30.1330.60">
    <property type="entry name" value="OmpA-like domain"/>
    <property type="match status" value="1"/>
</dbReference>
<sequence length="207" mass="23031">MKKKIIILALALTGAIYSCNQNQSSQDNSTADANVEKTEEALDRTDISAKETDADTALEASEWIGVDLDNHQVRVPEITVKDVEVRENDRYTNYSLDETILFESGVSALRPQAQESLQQIAASISNRSKGKIRIYGYTDSKESAASNKELSKQRAEAVKQWLVQEGKMDASRISIHPMGESKPEASNKTEAGRQQNRRVEIVVMNNQ</sequence>
<dbReference type="PROSITE" id="PS51123">
    <property type="entry name" value="OMPA_2"/>
    <property type="match status" value="1"/>
</dbReference>
<dbReference type="KEGG" id="rhoz:GXP67_24355"/>
<gene>
    <name evidence="8" type="ORF">GXP67_24355</name>
</gene>
<keyword evidence="2 4" id="KW-0472">Membrane</keyword>
<dbReference type="SUPFAM" id="SSF103088">
    <property type="entry name" value="OmpA-like"/>
    <property type="match status" value="1"/>
</dbReference>